<dbReference type="InterPro" id="IPR008942">
    <property type="entry name" value="ENTH_VHS"/>
</dbReference>
<feature type="transmembrane region" description="Helical" evidence="1">
    <location>
        <begin position="20"/>
        <end position="43"/>
    </location>
</feature>
<keyword evidence="3" id="KW-1185">Reference proteome</keyword>
<reference evidence="2 3" key="1">
    <citation type="submission" date="2019-12" db="EMBL/GenBank/DDBJ databases">
        <authorList>
            <person name="Alioto T."/>
            <person name="Alioto T."/>
            <person name="Gomez Garrido J."/>
        </authorList>
    </citation>
    <scope>NUCLEOTIDE SEQUENCE [LARGE SCALE GENOMIC DNA]</scope>
</reference>
<dbReference type="Proteomes" id="UP000594638">
    <property type="component" value="Unassembled WGS sequence"/>
</dbReference>
<keyword evidence="1" id="KW-1133">Transmembrane helix</keyword>
<dbReference type="Gene3D" id="1.25.40.90">
    <property type="match status" value="1"/>
</dbReference>
<dbReference type="SUPFAM" id="SSF48464">
    <property type="entry name" value="ENTH/VHS domain"/>
    <property type="match status" value="1"/>
</dbReference>
<sequence length="174" mass="20874">MKFFLRNIIYKLFTSTPNFWVLMVTSVLPHPCCMYSLFFLGIYHSLEYENEKNYRFDCFGVLASSWIKARHRWIRRLHAYRALFDFQYIDSKRRDQGSNVRRISQSLVALLMLRNKYKKYMKWLLLTVTSKFASRFLITLLMALFNFQYIGSNMRHKGSMLEGYLKSLVALVND</sequence>
<keyword evidence="1" id="KW-0472">Membrane</keyword>
<dbReference type="AlphaFoldDB" id="A0A8S0RXW0"/>
<evidence type="ECO:0000256" key="1">
    <source>
        <dbReference type="SAM" id="Phobius"/>
    </source>
</evidence>
<protein>
    <submittedName>
        <fullName evidence="2">Uncharacterized protein</fullName>
    </submittedName>
</protein>
<gene>
    <name evidence="2" type="ORF">OLEA9_A090986</name>
</gene>
<keyword evidence="1" id="KW-0812">Transmembrane</keyword>
<accession>A0A8S0RXW0</accession>
<evidence type="ECO:0000313" key="2">
    <source>
        <dbReference type="EMBL" id="CAA2984197.1"/>
    </source>
</evidence>
<feature type="transmembrane region" description="Helical" evidence="1">
    <location>
        <begin position="123"/>
        <end position="145"/>
    </location>
</feature>
<comment type="caution">
    <text evidence="2">The sequence shown here is derived from an EMBL/GenBank/DDBJ whole genome shotgun (WGS) entry which is preliminary data.</text>
</comment>
<name>A0A8S0RXW0_OLEEU</name>
<dbReference type="EMBL" id="CACTIH010003755">
    <property type="protein sequence ID" value="CAA2984197.1"/>
    <property type="molecule type" value="Genomic_DNA"/>
</dbReference>
<dbReference type="Gramene" id="OE9A090986T1">
    <property type="protein sequence ID" value="OE9A090986C1"/>
    <property type="gene ID" value="OE9A090986"/>
</dbReference>
<organism evidence="2 3">
    <name type="scientific">Olea europaea subsp. europaea</name>
    <dbReference type="NCBI Taxonomy" id="158383"/>
    <lineage>
        <taxon>Eukaryota</taxon>
        <taxon>Viridiplantae</taxon>
        <taxon>Streptophyta</taxon>
        <taxon>Embryophyta</taxon>
        <taxon>Tracheophyta</taxon>
        <taxon>Spermatophyta</taxon>
        <taxon>Magnoliopsida</taxon>
        <taxon>eudicotyledons</taxon>
        <taxon>Gunneridae</taxon>
        <taxon>Pentapetalae</taxon>
        <taxon>asterids</taxon>
        <taxon>lamiids</taxon>
        <taxon>Lamiales</taxon>
        <taxon>Oleaceae</taxon>
        <taxon>Oleeae</taxon>
        <taxon>Olea</taxon>
    </lineage>
</organism>
<proteinExistence type="predicted"/>
<evidence type="ECO:0000313" key="3">
    <source>
        <dbReference type="Proteomes" id="UP000594638"/>
    </source>
</evidence>